<dbReference type="EMBL" id="AENN01000015">
    <property type="protein sequence ID" value="EFR31386.1"/>
    <property type="molecule type" value="Genomic_DNA"/>
</dbReference>
<dbReference type="InterPro" id="IPR007492">
    <property type="entry name" value="LytTR_DNA-bd_dom"/>
</dbReference>
<keyword evidence="2" id="KW-0238">DNA-binding</keyword>
<dbReference type="GO" id="GO:0003677">
    <property type="term" value="F:DNA binding"/>
    <property type="evidence" value="ECO:0007669"/>
    <property type="project" value="UniProtKB-KW"/>
</dbReference>
<dbReference type="SMART" id="SM00850">
    <property type="entry name" value="LytTR"/>
    <property type="match status" value="1"/>
</dbReference>
<dbReference type="Proteomes" id="UP000005990">
    <property type="component" value="Unassembled WGS sequence"/>
</dbReference>
<dbReference type="eggNOG" id="COG3279">
    <property type="taxonomic scope" value="Bacteria"/>
</dbReference>
<evidence type="ECO:0000313" key="2">
    <source>
        <dbReference type="EMBL" id="EFR31386.1"/>
    </source>
</evidence>
<dbReference type="GO" id="GO:0000156">
    <property type="term" value="F:phosphorelay response regulator activity"/>
    <property type="evidence" value="ECO:0007669"/>
    <property type="project" value="InterPro"/>
</dbReference>
<dbReference type="OrthoDB" id="9808614at2"/>
<comment type="caution">
    <text evidence="2">The sequence shown here is derived from an EMBL/GenBank/DDBJ whole genome shotgun (WGS) entry which is preliminary data.</text>
</comment>
<dbReference type="Gene3D" id="2.40.50.1020">
    <property type="entry name" value="LytTr DNA-binding domain"/>
    <property type="match status" value="1"/>
</dbReference>
<name>E4KPZ2_9LACT</name>
<protein>
    <submittedName>
        <fullName evidence="2">LytTr DNA-binding domain protein</fullName>
    </submittedName>
</protein>
<keyword evidence="3" id="KW-1185">Reference proteome</keyword>
<dbReference type="AlphaFoldDB" id="E4KPZ2"/>
<evidence type="ECO:0000313" key="3">
    <source>
        <dbReference type="Proteomes" id="UP000005990"/>
    </source>
</evidence>
<dbReference type="InterPro" id="IPR046947">
    <property type="entry name" value="LytR-like"/>
</dbReference>
<gene>
    <name evidence="2" type="ORF">HMPREF9257_1631</name>
</gene>
<dbReference type="Pfam" id="PF04397">
    <property type="entry name" value="LytTR"/>
    <property type="match status" value="1"/>
</dbReference>
<dbReference type="PANTHER" id="PTHR37299">
    <property type="entry name" value="TRANSCRIPTIONAL REGULATOR-RELATED"/>
    <property type="match status" value="1"/>
</dbReference>
<dbReference type="STRING" id="908337.HMPREF9257_1631"/>
<accession>E4KPZ2</accession>
<proteinExistence type="predicted"/>
<sequence length="145" mass="16534">MQVKLELSPKYSETFAVIYAAQMDSEIESALITLGQGKPKPILGLKEDRQVVLTADQVYMARVEGGKVMIYSQDQVFQSRYRLYELLELLGPDFQQISKQTLVNLDRIREIEAGFSGSLFLKLDNGQGDYVSRKFLPELKKYFGI</sequence>
<evidence type="ECO:0000259" key="1">
    <source>
        <dbReference type="PROSITE" id="PS50930"/>
    </source>
</evidence>
<organism evidence="2 3">
    <name type="scientific">Eremococcus coleocola ACS-139-V-Col8</name>
    <dbReference type="NCBI Taxonomy" id="908337"/>
    <lineage>
        <taxon>Bacteria</taxon>
        <taxon>Bacillati</taxon>
        <taxon>Bacillota</taxon>
        <taxon>Bacilli</taxon>
        <taxon>Lactobacillales</taxon>
        <taxon>Aerococcaceae</taxon>
        <taxon>Eremococcus</taxon>
    </lineage>
</organism>
<dbReference type="RefSeq" id="WP_006418589.1">
    <property type="nucleotide sequence ID" value="NZ_AENN01000015.1"/>
</dbReference>
<dbReference type="PANTHER" id="PTHR37299:SF4">
    <property type="entry name" value="TRANSCRIPTIONAL REGULATOR"/>
    <property type="match status" value="1"/>
</dbReference>
<dbReference type="PROSITE" id="PS50930">
    <property type="entry name" value="HTH_LYTTR"/>
    <property type="match status" value="1"/>
</dbReference>
<feature type="domain" description="HTH LytTR-type" evidence="1">
    <location>
        <begin position="42"/>
        <end position="145"/>
    </location>
</feature>
<reference evidence="2 3" key="1">
    <citation type="submission" date="2010-10" db="EMBL/GenBank/DDBJ databases">
        <authorList>
            <person name="Durkin A.S."/>
            <person name="Madupu R."/>
            <person name="Torralba M."/>
            <person name="Gillis M."/>
            <person name="Methe B."/>
            <person name="Sutton G."/>
            <person name="Nelson K.E."/>
        </authorList>
    </citation>
    <scope>NUCLEOTIDE SEQUENCE [LARGE SCALE GENOMIC DNA]</scope>
    <source>
        <strain evidence="2 3">ACS-139-V-Col8</strain>
    </source>
</reference>